<comment type="caution">
    <text evidence="2">The sequence shown here is derived from an EMBL/GenBank/DDBJ whole genome shotgun (WGS) entry which is preliminary data.</text>
</comment>
<evidence type="ECO:0008006" key="4">
    <source>
        <dbReference type="Google" id="ProtNLM"/>
    </source>
</evidence>
<dbReference type="Proteomes" id="UP000621500">
    <property type="component" value="Unassembled WGS sequence"/>
</dbReference>
<keyword evidence="3" id="KW-1185">Reference proteome</keyword>
<name>A0ABQ4EZ50_9ACTN</name>
<feature type="region of interest" description="Disordered" evidence="1">
    <location>
        <begin position="51"/>
        <end position="93"/>
    </location>
</feature>
<gene>
    <name evidence="2" type="ORF">Pma05_65190</name>
</gene>
<reference evidence="2 3" key="1">
    <citation type="submission" date="2021-01" db="EMBL/GenBank/DDBJ databases">
        <title>Whole genome shotgun sequence of Plantactinospora mayteni NBRC 109088.</title>
        <authorList>
            <person name="Komaki H."/>
            <person name="Tamura T."/>
        </authorList>
    </citation>
    <scope>NUCLEOTIDE SEQUENCE [LARGE SCALE GENOMIC DNA]</scope>
    <source>
        <strain evidence="2 3">NBRC 109088</strain>
    </source>
</reference>
<evidence type="ECO:0000313" key="2">
    <source>
        <dbReference type="EMBL" id="GIG99946.1"/>
    </source>
</evidence>
<evidence type="ECO:0000256" key="1">
    <source>
        <dbReference type="SAM" id="MobiDB-lite"/>
    </source>
</evidence>
<organism evidence="2 3">
    <name type="scientific">Plantactinospora mayteni</name>
    <dbReference type="NCBI Taxonomy" id="566021"/>
    <lineage>
        <taxon>Bacteria</taxon>
        <taxon>Bacillati</taxon>
        <taxon>Actinomycetota</taxon>
        <taxon>Actinomycetes</taxon>
        <taxon>Micromonosporales</taxon>
        <taxon>Micromonosporaceae</taxon>
        <taxon>Plantactinospora</taxon>
    </lineage>
</organism>
<dbReference type="EMBL" id="BONX01000049">
    <property type="protein sequence ID" value="GIG99946.1"/>
    <property type="molecule type" value="Genomic_DNA"/>
</dbReference>
<accession>A0ABQ4EZ50</accession>
<proteinExistence type="predicted"/>
<evidence type="ECO:0000313" key="3">
    <source>
        <dbReference type="Proteomes" id="UP000621500"/>
    </source>
</evidence>
<protein>
    <recommendedName>
        <fullName evidence="4">Secreted protein</fullName>
    </recommendedName>
</protein>
<sequence>MLSCATVISVELAYAAMVATLTRLAGSDTDNCGTVRSQRDGKEEYVDLRPAGQTRNFLSARGAPDDEAGPRAPWSPAGHMPDGDGGRVVRSTG</sequence>